<reference evidence="1 2" key="1">
    <citation type="submission" date="2018-12" db="EMBL/GenBank/DDBJ databases">
        <title>Draft Genome Sequence of Chryseobacterium arthrosphaerae strain ED882-96 Isolated from the Blood of a Patient with Liver Cirrhosis in Taiwan.</title>
        <authorList>
            <person name="Lin J.-N."/>
            <person name="Lai C.-H."/>
            <person name="Yang C.-H."/>
            <person name="Huang Y.-H."/>
        </authorList>
    </citation>
    <scope>NUCLEOTIDE SEQUENCE [LARGE SCALE GENOMIC DNA]</scope>
    <source>
        <strain evidence="1 2">ED882-96</strain>
    </source>
</reference>
<name>A0A3S0N5B6_9FLAO</name>
<evidence type="ECO:0000313" key="1">
    <source>
        <dbReference type="EMBL" id="RTZ49500.1"/>
    </source>
</evidence>
<dbReference type="Proteomes" id="UP000276953">
    <property type="component" value="Unassembled WGS sequence"/>
</dbReference>
<gene>
    <name evidence="1" type="ORF">EJ377_02865</name>
</gene>
<proteinExistence type="predicted"/>
<comment type="caution">
    <text evidence="1">The sequence shown here is derived from an EMBL/GenBank/DDBJ whole genome shotgun (WGS) entry which is preliminary data.</text>
</comment>
<dbReference type="EMBL" id="RYFC01000001">
    <property type="protein sequence ID" value="RTZ49500.1"/>
    <property type="molecule type" value="Genomic_DNA"/>
</dbReference>
<organism evidence="1 2">
    <name type="scientific">Chryseobacterium arthrosphaerae</name>
    <dbReference type="NCBI Taxonomy" id="651561"/>
    <lineage>
        <taxon>Bacteria</taxon>
        <taxon>Pseudomonadati</taxon>
        <taxon>Bacteroidota</taxon>
        <taxon>Flavobacteriia</taxon>
        <taxon>Flavobacteriales</taxon>
        <taxon>Weeksellaceae</taxon>
        <taxon>Chryseobacterium group</taxon>
        <taxon>Chryseobacterium</taxon>
    </lineage>
</organism>
<protein>
    <submittedName>
        <fullName evidence="1">Uncharacterized protein</fullName>
    </submittedName>
</protein>
<accession>A0A3S0N5B6</accession>
<sequence length="60" mass="7009">MYHRTDGYVFLATQSWASGRFVNVDGQQNITGLKLLKAGKKYRTAGQYQYIHRLFILNRN</sequence>
<evidence type="ECO:0000313" key="2">
    <source>
        <dbReference type="Proteomes" id="UP000276953"/>
    </source>
</evidence>
<dbReference type="AlphaFoldDB" id="A0A3S0N5B6"/>